<evidence type="ECO:0000313" key="6">
    <source>
        <dbReference type="EMBL" id="MBL1120138.1"/>
    </source>
</evidence>
<organism evidence="6 7">
    <name type="scientific">Streptomyces endocoffeicus</name>
    <dbReference type="NCBI Taxonomy" id="2898945"/>
    <lineage>
        <taxon>Bacteria</taxon>
        <taxon>Bacillati</taxon>
        <taxon>Actinomycetota</taxon>
        <taxon>Actinomycetes</taxon>
        <taxon>Kitasatosporales</taxon>
        <taxon>Streptomycetaceae</taxon>
        <taxon>Streptomyces</taxon>
    </lineage>
</organism>
<keyword evidence="2" id="KW-0238">DNA-binding</keyword>
<feature type="region of interest" description="Disordered" evidence="4">
    <location>
        <begin position="1"/>
        <end position="23"/>
    </location>
</feature>
<dbReference type="SUPFAM" id="SSF46785">
    <property type="entry name" value="Winged helix' DNA-binding domain"/>
    <property type="match status" value="1"/>
</dbReference>
<evidence type="ECO:0000313" key="7">
    <source>
        <dbReference type="Proteomes" id="UP000621510"/>
    </source>
</evidence>
<dbReference type="PANTHER" id="PTHR33154:SF18">
    <property type="entry name" value="ARSENICAL RESISTANCE OPERON REPRESSOR"/>
    <property type="match status" value="1"/>
</dbReference>
<dbReference type="PANTHER" id="PTHR33154">
    <property type="entry name" value="TRANSCRIPTIONAL REGULATOR, ARSR FAMILY"/>
    <property type="match status" value="1"/>
</dbReference>
<evidence type="ECO:0000256" key="3">
    <source>
        <dbReference type="ARBA" id="ARBA00023163"/>
    </source>
</evidence>
<dbReference type="InterPro" id="IPR036388">
    <property type="entry name" value="WH-like_DNA-bd_sf"/>
</dbReference>
<dbReference type="InterPro" id="IPR011991">
    <property type="entry name" value="ArsR-like_HTH"/>
</dbReference>
<proteinExistence type="predicted"/>
<dbReference type="InterPro" id="IPR036390">
    <property type="entry name" value="WH_DNA-bd_sf"/>
</dbReference>
<dbReference type="RefSeq" id="WP_201857912.1">
    <property type="nucleotide sequence ID" value="NZ_JAERRG010000044.1"/>
</dbReference>
<protein>
    <submittedName>
        <fullName evidence="6">Winged helix-turn-helix transcriptional regulator</fullName>
    </submittedName>
</protein>
<dbReference type="InterPro" id="IPR001845">
    <property type="entry name" value="HTH_ArsR_DNA-bd_dom"/>
</dbReference>
<dbReference type="Gene3D" id="1.10.10.10">
    <property type="entry name" value="Winged helix-like DNA-binding domain superfamily/Winged helix DNA-binding domain"/>
    <property type="match status" value="1"/>
</dbReference>
<feature type="domain" description="HTH arsR-type" evidence="5">
    <location>
        <begin position="272"/>
        <end position="366"/>
    </location>
</feature>
<comment type="caution">
    <text evidence="6">The sequence shown here is derived from an EMBL/GenBank/DDBJ whole genome shotgun (WGS) entry which is preliminary data.</text>
</comment>
<feature type="compositionally biased region" description="Basic and acidic residues" evidence="4">
    <location>
        <begin position="1"/>
        <end position="15"/>
    </location>
</feature>
<accession>A0ABS1Q632</accession>
<dbReference type="PROSITE" id="PS50987">
    <property type="entry name" value="HTH_ARSR_2"/>
    <property type="match status" value="1"/>
</dbReference>
<dbReference type="Pfam" id="PF01022">
    <property type="entry name" value="HTH_5"/>
    <property type="match status" value="1"/>
</dbReference>
<evidence type="ECO:0000256" key="1">
    <source>
        <dbReference type="ARBA" id="ARBA00023015"/>
    </source>
</evidence>
<dbReference type="Proteomes" id="UP000621510">
    <property type="component" value="Unassembled WGS sequence"/>
</dbReference>
<gene>
    <name evidence="6" type="ORF">JK364_48775</name>
</gene>
<dbReference type="SMART" id="SM00418">
    <property type="entry name" value="HTH_ARSR"/>
    <property type="match status" value="1"/>
</dbReference>
<evidence type="ECO:0000256" key="2">
    <source>
        <dbReference type="ARBA" id="ARBA00023125"/>
    </source>
</evidence>
<dbReference type="CDD" id="cd00090">
    <property type="entry name" value="HTH_ARSR"/>
    <property type="match status" value="1"/>
</dbReference>
<dbReference type="PRINTS" id="PR00778">
    <property type="entry name" value="HTHARSR"/>
</dbReference>
<reference evidence="6 7" key="1">
    <citation type="submission" date="2021-01" db="EMBL/GenBank/DDBJ databases">
        <title>WGS of actinomycetes isolated from Thailand.</title>
        <authorList>
            <person name="Thawai C."/>
        </authorList>
    </citation>
    <scope>NUCLEOTIDE SEQUENCE [LARGE SCALE GENOMIC DNA]</scope>
    <source>
        <strain evidence="6 7">CA3R110</strain>
    </source>
</reference>
<keyword evidence="7" id="KW-1185">Reference proteome</keyword>
<dbReference type="NCBIfam" id="NF033788">
    <property type="entry name" value="HTH_metalloreg"/>
    <property type="match status" value="1"/>
</dbReference>
<sequence>MRIIGEERTRERRPAQDLSQVPVTTQASTSYDFLISLRAVYNTETWERSRRWAAGAREAMGTDLHAEGSFFFEGKETALGLGLLPLIPTLGSKADPTEFISLVAATPAEYCALLMLDTGETPVEAIDLYRSVLSRSTPIEPSGAERSAVEGFAGAFAERVFELLRDPAGCKQRLLTFLNAYLEKVFVPIAPAIEVAVCRAAESTEKILAMQPTLASIEALTGGYTLSSALKMDTIDLAPSVFIYPFMAQRMDQGHGRALIVFGVRDDATTGFQESNPEHLLDAMKALANPHRLQILRLLLERPALSGEFTRLLDLSQPTVHHHLAQLRSCGLIRQERVPEGMLYSFRPEAAELLVADLAQYFGLGSQAEIS</sequence>
<keyword evidence="3" id="KW-0804">Transcription</keyword>
<name>A0ABS1Q632_9ACTN</name>
<evidence type="ECO:0000256" key="4">
    <source>
        <dbReference type="SAM" id="MobiDB-lite"/>
    </source>
</evidence>
<keyword evidence="1" id="KW-0805">Transcription regulation</keyword>
<dbReference type="EMBL" id="JAERRG010000044">
    <property type="protein sequence ID" value="MBL1120138.1"/>
    <property type="molecule type" value="Genomic_DNA"/>
</dbReference>
<dbReference type="InterPro" id="IPR051081">
    <property type="entry name" value="HTH_MetalResp_TranReg"/>
</dbReference>
<evidence type="ECO:0000259" key="5">
    <source>
        <dbReference type="PROSITE" id="PS50987"/>
    </source>
</evidence>